<dbReference type="Proteomes" id="UP000827976">
    <property type="component" value="Chromosome 15"/>
</dbReference>
<gene>
    <name evidence="1" type="ORF">IHE45_15G122700</name>
</gene>
<proteinExistence type="predicted"/>
<accession>A0ACB7UP69</accession>
<protein>
    <submittedName>
        <fullName evidence="1">S-receptor-like serine/threonine-protein kinase protein</fullName>
        <ecNumber evidence="1">2.7.11.1</ecNumber>
    </submittedName>
</protein>
<sequence length="810" mass="89801">MRAFTGMHPSLILLFISFSCSIAIRDTVTPNNPLPDNETLTSSDGLFSLGFFRPSSSSSNLYLGLWYSNITPKTVVWVANRKDPVINSTAILSISTNGNLIITNQSSTTIWSTGVTNSYAWQGFDYPTDTLIAGMKLGVDFTKGLNRTVIAWTSSTDPSPSQYYVMMDIRGDPGLVIGKGSDKIWRSGPWNGRGYSGVPGTLTYSGFNFWFINNKQEITYSFTTNQSLVSRVILNSAGVVQRWLLVDSSGNWSLMWYAPSDQCDFPPKCGPYATCNPNNSPKCDCMQGFKPKSPDKWEFSDATDGCVRKTPLDCKNGTDGFLTVPKTKLADTWNATVDTSLSLMECMAKCLNTCECNAYAPSDVRNGGSGCIIWTSELTDLRVFVDDAYGQDLYVRMAAADLGTSSSTKSHRSSKWIIILVTLLGLGLLIFAWVGYLKLRQRKRRRTKATLEIATSFSEPSSSNKDAGSLPGKKIELPLLDFNTIAAATDYFANANKLGEGGFGPVYKGKLGDEQEIAVKRLAKTSVQGLDEFKNEVMLIAKLQHRNLVRLLGCCIEGEERILVYEYMPNKSLDFFLFGKSKDVVFDWETRFKIIMGIARGLLYLHHDSRLRIIHRDLKASNVLLDKEMTPKISDFGMARIFGGDEAEANTRKVVGTYGYMSPEYAMDGIFSQKSDVFSFGVLVLEIITGKKNRGVYLAAPHTNLLDHVWNSWKEGNGLQMVDESMGYSYPMKEVMRCINVGLLCVQNHPEDRPLMSSVLLLLSRDNTLLPYPKEPGFAARRVSHQMESTSSKPNSGSINGITVTLLEGR</sequence>
<evidence type="ECO:0000313" key="2">
    <source>
        <dbReference type="Proteomes" id="UP000827976"/>
    </source>
</evidence>
<dbReference type="EC" id="2.7.11.1" evidence="1"/>
<keyword evidence="2" id="KW-1185">Reference proteome</keyword>
<keyword evidence="1" id="KW-0808">Transferase</keyword>
<name>A0ACB7UP69_DIOAL</name>
<comment type="caution">
    <text evidence="1">The sequence shown here is derived from an EMBL/GenBank/DDBJ whole genome shotgun (WGS) entry which is preliminary data.</text>
</comment>
<evidence type="ECO:0000313" key="1">
    <source>
        <dbReference type="EMBL" id="KAH7662272.1"/>
    </source>
</evidence>
<reference evidence="2" key="1">
    <citation type="journal article" date="2022" name="Nat. Commun.">
        <title>Chromosome evolution and the genetic basis of agronomically important traits in greater yam.</title>
        <authorList>
            <person name="Bredeson J.V."/>
            <person name="Lyons J.B."/>
            <person name="Oniyinde I.O."/>
            <person name="Okereke N.R."/>
            <person name="Kolade O."/>
            <person name="Nnabue I."/>
            <person name="Nwadili C.O."/>
            <person name="Hribova E."/>
            <person name="Parker M."/>
            <person name="Nwogha J."/>
            <person name="Shu S."/>
            <person name="Carlson J."/>
            <person name="Kariba R."/>
            <person name="Muthemba S."/>
            <person name="Knop K."/>
            <person name="Barton G.J."/>
            <person name="Sherwood A.V."/>
            <person name="Lopez-Montes A."/>
            <person name="Asiedu R."/>
            <person name="Jamnadass R."/>
            <person name="Muchugi A."/>
            <person name="Goodstein D."/>
            <person name="Egesi C.N."/>
            <person name="Featherston J."/>
            <person name="Asfaw A."/>
            <person name="Simpson G.G."/>
            <person name="Dolezel J."/>
            <person name="Hendre P.S."/>
            <person name="Van Deynze A."/>
            <person name="Kumar P.L."/>
            <person name="Obidiegwu J.E."/>
            <person name="Bhattacharjee R."/>
            <person name="Rokhsar D.S."/>
        </authorList>
    </citation>
    <scope>NUCLEOTIDE SEQUENCE [LARGE SCALE GENOMIC DNA]</scope>
    <source>
        <strain evidence="2">cv. TDa95/00328</strain>
    </source>
</reference>
<organism evidence="1 2">
    <name type="scientific">Dioscorea alata</name>
    <name type="common">Purple yam</name>
    <dbReference type="NCBI Taxonomy" id="55571"/>
    <lineage>
        <taxon>Eukaryota</taxon>
        <taxon>Viridiplantae</taxon>
        <taxon>Streptophyta</taxon>
        <taxon>Embryophyta</taxon>
        <taxon>Tracheophyta</taxon>
        <taxon>Spermatophyta</taxon>
        <taxon>Magnoliopsida</taxon>
        <taxon>Liliopsida</taxon>
        <taxon>Dioscoreales</taxon>
        <taxon>Dioscoreaceae</taxon>
        <taxon>Dioscorea</taxon>
    </lineage>
</organism>
<dbReference type="EMBL" id="CM037025">
    <property type="protein sequence ID" value="KAH7662272.1"/>
    <property type="molecule type" value="Genomic_DNA"/>
</dbReference>